<feature type="signal peptide" evidence="1">
    <location>
        <begin position="1"/>
        <end position="18"/>
    </location>
</feature>
<dbReference type="Proteomes" id="UP000193926">
    <property type="component" value="Unassembled WGS sequence"/>
</dbReference>
<feature type="domain" description="M23ase beta-sheet core" evidence="2">
    <location>
        <begin position="62"/>
        <end position="177"/>
    </location>
</feature>
<reference evidence="3 4" key="1">
    <citation type="submission" date="2014-03" db="EMBL/GenBank/DDBJ databases">
        <title>The draft genome sequence of Marivita geojedonensis KCTC 23882.</title>
        <authorList>
            <person name="Lai Q."/>
            <person name="Shao Z."/>
        </authorList>
    </citation>
    <scope>NUCLEOTIDE SEQUENCE [LARGE SCALE GENOMIC DNA]</scope>
    <source>
        <strain evidence="3 4">DPG-138</strain>
    </source>
</reference>
<dbReference type="Gene3D" id="2.70.70.10">
    <property type="entry name" value="Glucose Permease (Domain IIA)"/>
    <property type="match status" value="1"/>
</dbReference>
<proteinExistence type="predicted"/>
<dbReference type="SUPFAM" id="SSF51261">
    <property type="entry name" value="Duplicated hybrid motif"/>
    <property type="match status" value="1"/>
</dbReference>
<dbReference type="GO" id="GO:0004222">
    <property type="term" value="F:metalloendopeptidase activity"/>
    <property type="evidence" value="ECO:0007669"/>
    <property type="project" value="TreeGrafter"/>
</dbReference>
<dbReference type="InterPro" id="IPR011055">
    <property type="entry name" value="Dup_hybrid_motif"/>
</dbReference>
<gene>
    <name evidence="3" type="ORF">MGEO_01450</name>
</gene>
<evidence type="ECO:0000256" key="1">
    <source>
        <dbReference type="SAM" id="SignalP"/>
    </source>
</evidence>
<keyword evidence="4" id="KW-1185">Reference proteome</keyword>
<dbReference type="Pfam" id="PF01551">
    <property type="entry name" value="Peptidase_M23"/>
    <property type="match status" value="1"/>
</dbReference>
<evidence type="ECO:0000259" key="2">
    <source>
        <dbReference type="Pfam" id="PF01551"/>
    </source>
</evidence>
<feature type="chain" id="PRO_5012281667" description="M23ase beta-sheet core domain-containing protein" evidence="1">
    <location>
        <begin position="19"/>
        <end position="317"/>
    </location>
</feature>
<dbReference type="EMBL" id="JFKC01000001">
    <property type="protein sequence ID" value="OSQ53251.1"/>
    <property type="molecule type" value="Genomic_DNA"/>
</dbReference>
<accession>A0A1X4NQT3</accession>
<sequence>MISRFIAIALASATPVVADVPFLALPLECVLGETCVIEDYPDIDPTDASSDYRCGLKSRNAHSGTDFSLLSFEQMEKGVRVIAAADGRVEAIRNTRPDQPYVPGTDLNGEECGNAVRIDHGNGYQSIYCHMKLGSVRVTPGQRVVQGQLLGEVGLSGLTNYPHLHLTITRGAEIIDPFAPSQNNACSEPFETLWLDTPTYSDAGLFTVGVSDGVPELEDVASGAARRTALAASDAMVLYAHAFHGNRHDRIEFTMSGPEGMIFEHTARLDQDQAQLMRAYGRRAPSAGWPKGNYRGYARLIRGNTILAVRHADVTVK</sequence>
<dbReference type="STRING" id="1123756.MGEO_01450"/>
<dbReference type="InterPro" id="IPR016047">
    <property type="entry name" value="M23ase_b-sheet_dom"/>
</dbReference>
<organism evidence="3 4">
    <name type="scientific">Marivita geojedonensis</name>
    <dbReference type="NCBI Taxonomy" id="1123756"/>
    <lineage>
        <taxon>Bacteria</taxon>
        <taxon>Pseudomonadati</taxon>
        <taxon>Pseudomonadota</taxon>
        <taxon>Alphaproteobacteria</taxon>
        <taxon>Rhodobacterales</taxon>
        <taxon>Roseobacteraceae</taxon>
        <taxon>Marivita</taxon>
    </lineage>
</organism>
<evidence type="ECO:0000313" key="3">
    <source>
        <dbReference type="EMBL" id="OSQ53251.1"/>
    </source>
</evidence>
<dbReference type="RefSeq" id="WP_085634913.1">
    <property type="nucleotide sequence ID" value="NZ_JFKC01000001.1"/>
</dbReference>
<name>A0A1X4NQT3_9RHOB</name>
<keyword evidence="1" id="KW-0732">Signal</keyword>
<protein>
    <recommendedName>
        <fullName evidence="2">M23ase beta-sheet core domain-containing protein</fullName>
    </recommendedName>
</protein>
<dbReference type="CDD" id="cd12797">
    <property type="entry name" value="M23_peptidase"/>
    <property type="match status" value="1"/>
</dbReference>
<dbReference type="PANTHER" id="PTHR21666">
    <property type="entry name" value="PEPTIDASE-RELATED"/>
    <property type="match status" value="1"/>
</dbReference>
<dbReference type="InterPro" id="IPR050570">
    <property type="entry name" value="Cell_wall_metabolism_enzyme"/>
</dbReference>
<dbReference type="OrthoDB" id="5489603at2"/>
<comment type="caution">
    <text evidence="3">The sequence shown here is derived from an EMBL/GenBank/DDBJ whole genome shotgun (WGS) entry which is preliminary data.</text>
</comment>
<dbReference type="AlphaFoldDB" id="A0A1X4NQT3"/>
<dbReference type="PANTHER" id="PTHR21666:SF270">
    <property type="entry name" value="MUREIN HYDROLASE ACTIVATOR ENVC"/>
    <property type="match status" value="1"/>
</dbReference>
<evidence type="ECO:0000313" key="4">
    <source>
        <dbReference type="Proteomes" id="UP000193926"/>
    </source>
</evidence>